<dbReference type="Proteomes" id="UP000282435">
    <property type="component" value="Chromosome"/>
</dbReference>
<organism evidence="2 3">
    <name type="scientific">Eikenella corrodens</name>
    <dbReference type="NCBI Taxonomy" id="539"/>
    <lineage>
        <taxon>Bacteria</taxon>
        <taxon>Pseudomonadati</taxon>
        <taxon>Pseudomonadota</taxon>
        <taxon>Betaproteobacteria</taxon>
        <taxon>Neisseriales</taxon>
        <taxon>Neisseriaceae</taxon>
        <taxon>Eikenella</taxon>
    </lineage>
</organism>
<protein>
    <submittedName>
        <fullName evidence="2">Uncharacterized protein</fullName>
    </submittedName>
</protein>
<accession>A0A3S9SH73</accession>
<name>A0A3S9SH73_EIKCO</name>
<dbReference type="RefSeq" id="WP_126982449.1">
    <property type="nucleotide sequence ID" value="NZ_CP034670.1"/>
</dbReference>
<feature type="transmembrane region" description="Helical" evidence="1">
    <location>
        <begin position="89"/>
        <end position="115"/>
    </location>
</feature>
<evidence type="ECO:0000256" key="1">
    <source>
        <dbReference type="SAM" id="Phobius"/>
    </source>
</evidence>
<evidence type="ECO:0000313" key="3">
    <source>
        <dbReference type="Proteomes" id="UP000282435"/>
    </source>
</evidence>
<reference evidence="2 3" key="1">
    <citation type="submission" date="2018-12" db="EMBL/GenBank/DDBJ databases">
        <title>Genome sequencing of Eikenella corrodens KCOM 3110 (= JS217).</title>
        <authorList>
            <person name="Koo J.-K."/>
            <person name="Park S.-N."/>
            <person name="Lim Y.K."/>
        </authorList>
    </citation>
    <scope>NUCLEOTIDE SEQUENCE [LARGE SCALE GENOMIC DNA]</scope>
    <source>
        <strain evidence="2 3">KCOM 3110</strain>
    </source>
</reference>
<feature type="transmembrane region" description="Helical" evidence="1">
    <location>
        <begin position="49"/>
        <end position="68"/>
    </location>
</feature>
<dbReference type="EMBL" id="CP034670">
    <property type="protein sequence ID" value="AZR58846.1"/>
    <property type="molecule type" value="Genomic_DNA"/>
</dbReference>
<gene>
    <name evidence="2" type="ORF">ELB75_01560</name>
</gene>
<evidence type="ECO:0000313" key="2">
    <source>
        <dbReference type="EMBL" id="AZR58846.1"/>
    </source>
</evidence>
<sequence length="119" mass="13582">MGKRISISPAQLMPVWLIMGFGLVLYFWLSNAYRVTQSCRGAVNAAVMYRFVEMTAMFVVAALVGWLWQFFIFRDVRTASGRPSTRKQALLLVCLYPILAYLVWYGIVVLSIFMLSPCI</sequence>
<keyword evidence="1" id="KW-1133">Transmembrane helix</keyword>
<dbReference type="AlphaFoldDB" id="A0A3S9SH73"/>
<proteinExistence type="predicted"/>
<feature type="transmembrane region" description="Helical" evidence="1">
    <location>
        <begin position="12"/>
        <end position="29"/>
    </location>
</feature>
<keyword evidence="1" id="KW-0812">Transmembrane</keyword>
<keyword evidence="1" id="KW-0472">Membrane</keyword>